<dbReference type="InterPro" id="IPR008991">
    <property type="entry name" value="Translation_prot_SH3-like_sf"/>
</dbReference>
<dbReference type="AlphaFoldDB" id="A0A1L2JJZ1"/>
<dbReference type="FunFam" id="2.30.30.30:FF:000009">
    <property type="entry name" value="60S ribosomal protein L26"/>
    <property type="match status" value="1"/>
</dbReference>
<evidence type="ECO:0000256" key="4">
    <source>
        <dbReference type="HAMAP-Rule" id="MF_01326"/>
    </source>
</evidence>
<reference evidence="6" key="1">
    <citation type="journal article" date="2017" name="Nature">
        <title>Metagenomic exploration of ASGARD archaea illuminates the origin of cellular complexity in eukaryotes.</title>
        <authorList>
            <person name="Zaremba-Niedzwiedzka K."/>
            <person name="Caceres E.F."/>
            <person name="Saw J.H.W."/>
            <person name="Backstrom D."/>
            <person name="Juzokaite L."/>
            <person name="Vancaester E."/>
            <person name="Seitz K.W."/>
            <person name="Anantharaman K."/>
            <person name="Starnawski P."/>
            <person name="Kjeldsen K.U."/>
            <person name="Stott M.B."/>
            <person name="Nunoura T."/>
            <person name="Banfield J.F."/>
            <person name="Schramm A."/>
            <person name="Baker B.J."/>
            <person name="Spang A."/>
            <person name="Ettema T.J.G."/>
        </authorList>
    </citation>
    <scope>NUCLEOTIDE SEQUENCE</scope>
    <source>
        <strain evidence="6">TIV_3</strain>
    </source>
</reference>
<dbReference type="HAMAP" id="MF_01326_A">
    <property type="entry name" value="Ribosomal_uL24_A"/>
    <property type="match status" value="1"/>
</dbReference>
<keyword evidence="3 4" id="KW-0687">Ribonucleoprotein</keyword>
<dbReference type="InterPro" id="IPR041988">
    <property type="entry name" value="Ribosomal_uL24_KOW"/>
</dbReference>
<evidence type="ECO:0000256" key="3">
    <source>
        <dbReference type="ARBA" id="ARBA00023274"/>
    </source>
</evidence>
<dbReference type="GO" id="GO:0003735">
    <property type="term" value="F:structural constituent of ribosome"/>
    <property type="evidence" value="ECO:0007669"/>
    <property type="project" value="UniProtKB-UniRule"/>
</dbReference>
<sequence length="127" mass="14889">MKLRRDISSKPRKQRKRLYNMPYHLRHKLLSAPLSPALREKYGFRSIPLRTGDKVLVMRGEFTGFEGKITRVDKKRMRIYVEKIVRKKTDGSEVLVPIHPSKVMVTELNLKDEFRKAIVERRGGEVG</sequence>
<feature type="domain" description="KOW" evidence="5">
    <location>
        <begin position="48"/>
        <end position="75"/>
    </location>
</feature>
<dbReference type="GO" id="GO:0006412">
    <property type="term" value="P:translation"/>
    <property type="evidence" value="ECO:0007669"/>
    <property type="project" value="UniProtKB-UniRule"/>
</dbReference>
<comment type="similarity">
    <text evidence="1 4">Belongs to the universal ribosomal protein uL24 family.</text>
</comment>
<dbReference type="Pfam" id="PF16906">
    <property type="entry name" value="Ribosomal_L26"/>
    <property type="match status" value="1"/>
</dbReference>
<keyword evidence="4" id="KW-0694">RNA-binding</keyword>
<evidence type="ECO:0000259" key="5">
    <source>
        <dbReference type="SMART" id="SM00739"/>
    </source>
</evidence>
<evidence type="ECO:0000313" key="6">
    <source>
        <dbReference type="EMBL" id="AOZ56019.1"/>
    </source>
</evidence>
<keyword evidence="4" id="KW-0699">rRNA-binding</keyword>
<dbReference type="SMART" id="SM00739">
    <property type="entry name" value="KOW"/>
    <property type="match status" value="1"/>
</dbReference>
<keyword evidence="2 4" id="KW-0689">Ribosomal protein</keyword>
<comment type="function">
    <text evidence="4">One of two assembly initiator proteins, it binds directly to the 5'-end of the 23S rRNA, where it nucleates assembly of the 50S subunit.</text>
</comment>
<organism evidence="6">
    <name type="scientific">uncultured korarchaeote</name>
    <dbReference type="NCBI Taxonomy" id="161241"/>
    <lineage>
        <taxon>Archaea</taxon>
        <taxon>Thermoproteota</taxon>
        <taxon>environmental samples</taxon>
    </lineage>
</organism>
<name>A0A1L2JJZ1_9CREN</name>
<dbReference type="SUPFAM" id="SSF50104">
    <property type="entry name" value="Translation proteins SH3-like domain"/>
    <property type="match status" value="1"/>
</dbReference>
<dbReference type="PANTHER" id="PTHR11143">
    <property type="entry name" value="60S RIBOSOMAL PROTEIN L26 FAMILY MEMBER"/>
    <property type="match status" value="1"/>
</dbReference>
<comment type="function">
    <text evidence="4">Located at the polypeptide exit tunnel on the outside of the subunit.</text>
</comment>
<dbReference type="InterPro" id="IPR014722">
    <property type="entry name" value="Rib_uL2_dom2"/>
</dbReference>
<dbReference type="GO" id="GO:0015934">
    <property type="term" value="C:large ribosomal subunit"/>
    <property type="evidence" value="ECO:0007669"/>
    <property type="project" value="UniProtKB-UniRule"/>
</dbReference>
<dbReference type="NCBIfam" id="TIGR01080">
    <property type="entry name" value="rplX_A_E"/>
    <property type="match status" value="1"/>
</dbReference>
<dbReference type="Gene3D" id="2.30.30.30">
    <property type="match status" value="1"/>
</dbReference>
<dbReference type="InterPro" id="IPR005824">
    <property type="entry name" value="KOW"/>
</dbReference>
<gene>
    <name evidence="4" type="primary">rpl24</name>
</gene>
<dbReference type="GO" id="GO:0019843">
    <property type="term" value="F:rRNA binding"/>
    <property type="evidence" value="ECO:0007669"/>
    <property type="project" value="UniProtKB-UniRule"/>
</dbReference>
<comment type="subunit">
    <text evidence="4">Part of the 50S ribosomal subunit.</text>
</comment>
<dbReference type="Pfam" id="PF00467">
    <property type="entry name" value="KOW"/>
    <property type="match status" value="1"/>
</dbReference>
<proteinExistence type="inferred from homology"/>
<accession>A0A1L2JJZ1</accession>
<dbReference type="InterPro" id="IPR005756">
    <property type="entry name" value="Ribosomal_uL24_euk/arc"/>
</dbReference>
<evidence type="ECO:0000256" key="2">
    <source>
        <dbReference type="ARBA" id="ARBA00022980"/>
    </source>
</evidence>
<protein>
    <recommendedName>
        <fullName evidence="4">Large ribosomal subunit protein uL24</fullName>
    </recommendedName>
</protein>
<dbReference type="EMBL" id="KX764932">
    <property type="protein sequence ID" value="AOZ56019.1"/>
    <property type="molecule type" value="Genomic_DNA"/>
</dbReference>
<dbReference type="CDD" id="cd06089">
    <property type="entry name" value="KOW_RPL26"/>
    <property type="match status" value="1"/>
</dbReference>
<evidence type="ECO:0000256" key="1">
    <source>
        <dbReference type="ARBA" id="ARBA00010618"/>
    </source>
</evidence>